<dbReference type="Pfam" id="PF00149">
    <property type="entry name" value="Metallophos"/>
    <property type="match status" value="1"/>
</dbReference>
<feature type="domain" description="Calcineurin-like phosphoesterase" evidence="1">
    <location>
        <begin position="47"/>
        <end position="201"/>
    </location>
</feature>
<organism evidence="2 3">
    <name type="scientific">Camelliibacillus cellulosilyticus</name>
    <dbReference type="NCBI Taxonomy" id="2174486"/>
    <lineage>
        <taxon>Bacteria</taxon>
        <taxon>Bacillati</taxon>
        <taxon>Bacillota</taxon>
        <taxon>Bacilli</taxon>
        <taxon>Bacillales</taxon>
        <taxon>Sporolactobacillaceae</taxon>
        <taxon>Camelliibacillus</taxon>
    </lineage>
</organism>
<dbReference type="EMBL" id="JBHSFW010000001">
    <property type="protein sequence ID" value="MFC4617835.1"/>
    <property type="molecule type" value="Genomic_DNA"/>
</dbReference>
<proteinExistence type="predicted"/>
<dbReference type="SUPFAM" id="SSF56300">
    <property type="entry name" value="Metallo-dependent phosphatases"/>
    <property type="match status" value="1"/>
</dbReference>
<sequence length="253" mass="28380">MSFYVILLIIAAGAALILYMYVEAHRNIVLNIEVPMPGLPEAFAGFSFYFVSDIHRRLLDERMLARVDHPDLVIIGGDLLESGVPFTKVAENLKRLSQYNVPILFVWGNHDLHVHRQALLYIFNKFKVKLLTNDVYKVVKGGEQLNIIGVDDATNERDRLDEALSTINRGHRLLISHNPVIVEKMDASHHIPLVVSGHTHGGQIRLFGWGPREKGGVKKKPFGTLIISNGYGTTRFPLRLGAVPDTLFITLKS</sequence>
<dbReference type="InterPro" id="IPR029052">
    <property type="entry name" value="Metallo-depent_PP-like"/>
</dbReference>
<dbReference type="PANTHER" id="PTHR31302:SF32">
    <property type="entry name" value="PHOSPHOESTERASE"/>
    <property type="match status" value="1"/>
</dbReference>
<dbReference type="PANTHER" id="PTHR31302">
    <property type="entry name" value="TRANSMEMBRANE PROTEIN WITH METALLOPHOSPHOESTERASE DOMAIN-RELATED"/>
    <property type="match status" value="1"/>
</dbReference>
<evidence type="ECO:0000313" key="2">
    <source>
        <dbReference type="EMBL" id="MFC4617835.1"/>
    </source>
</evidence>
<name>A0ABV9GKW5_9BACL</name>
<comment type="caution">
    <text evidence="2">The sequence shown here is derived from an EMBL/GenBank/DDBJ whole genome shotgun (WGS) entry which is preliminary data.</text>
</comment>
<dbReference type="Proteomes" id="UP001596022">
    <property type="component" value="Unassembled WGS sequence"/>
</dbReference>
<dbReference type="Gene3D" id="3.60.21.10">
    <property type="match status" value="1"/>
</dbReference>
<accession>A0ABV9GKW5</accession>
<evidence type="ECO:0000313" key="3">
    <source>
        <dbReference type="Proteomes" id="UP001596022"/>
    </source>
</evidence>
<protein>
    <submittedName>
        <fullName evidence="2">Metallophosphoesterase</fullName>
    </submittedName>
</protein>
<dbReference type="RefSeq" id="WP_376844855.1">
    <property type="nucleotide sequence ID" value="NZ_JBHSFW010000001.1"/>
</dbReference>
<dbReference type="InterPro" id="IPR004843">
    <property type="entry name" value="Calcineurin-like_PHP"/>
</dbReference>
<gene>
    <name evidence="2" type="ORF">ACFO4N_03725</name>
</gene>
<keyword evidence="3" id="KW-1185">Reference proteome</keyword>
<dbReference type="InterPro" id="IPR051158">
    <property type="entry name" value="Metallophosphoesterase_sf"/>
</dbReference>
<reference evidence="3" key="1">
    <citation type="journal article" date="2019" name="Int. J. Syst. Evol. Microbiol.">
        <title>The Global Catalogue of Microorganisms (GCM) 10K type strain sequencing project: providing services to taxonomists for standard genome sequencing and annotation.</title>
        <authorList>
            <consortium name="The Broad Institute Genomics Platform"/>
            <consortium name="The Broad Institute Genome Sequencing Center for Infectious Disease"/>
            <person name="Wu L."/>
            <person name="Ma J."/>
        </authorList>
    </citation>
    <scope>NUCLEOTIDE SEQUENCE [LARGE SCALE GENOMIC DNA]</scope>
    <source>
        <strain evidence="3">CGMCC 1.16306</strain>
    </source>
</reference>
<evidence type="ECO:0000259" key="1">
    <source>
        <dbReference type="Pfam" id="PF00149"/>
    </source>
</evidence>